<dbReference type="InterPro" id="IPR001754">
    <property type="entry name" value="OMPdeCOase_dom"/>
</dbReference>
<proteinExistence type="predicted"/>
<dbReference type="Gene3D" id="3.20.20.70">
    <property type="entry name" value="Aldolase class I"/>
    <property type="match status" value="2"/>
</dbReference>
<dbReference type="SMART" id="SM00934">
    <property type="entry name" value="OMPdecase"/>
    <property type="match status" value="1"/>
</dbReference>
<evidence type="ECO:0000256" key="1">
    <source>
        <dbReference type="ARBA" id="ARBA00004861"/>
    </source>
</evidence>
<evidence type="ECO:0000256" key="3">
    <source>
        <dbReference type="ARBA" id="ARBA00022793"/>
    </source>
</evidence>
<dbReference type="Pfam" id="PF00215">
    <property type="entry name" value="OMPdecase"/>
    <property type="match status" value="1"/>
</dbReference>
<gene>
    <name evidence="7" type="ORF">DC041_0001164</name>
</gene>
<dbReference type="PROSITE" id="PS00156">
    <property type="entry name" value="OMPDECASE"/>
    <property type="match status" value="1"/>
</dbReference>
<evidence type="ECO:0000313" key="7">
    <source>
        <dbReference type="EMBL" id="RTG82376.1"/>
    </source>
</evidence>
<dbReference type="SUPFAM" id="SSF51366">
    <property type="entry name" value="Ribulose-phoshate binding barrel"/>
    <property type="match status" value="1"/>
</dbReference>
<dbReference type="UniPathway" id="UPA00070">
    <property type="reaction ID" value="UER00120"/>
</dbReference>
<sequence length="292" mass="32965">CISVRKNIPMVMCRKEAKSYGTKQMIEGIWKNGQNCVIIEDVVTSGSSVSSVAQLIHIYINVFFLYSSLFTLTELLEILHQENRITKEQFDETTLFIHSSPAPKIPSELKFTCSQLDRLNQIIQSKQSRLCVAMDILDPTKLLQLTDEIGLEVCAIKLHLDILLSNTNPEMIIQGLCNLSVKHGFLIIEDRKLADIGQTVYNQLLHGVYRIAEWCDMVTLHCLPGPGVFDAFRVKLINSNDDLGQNYNTPEQVKKRFTTTSSSSIVMIVGRGITESENIRQEAVNYRLASIQ</sequence>
<dbReference type="PANTHER" id="PTHR19278">
    <property type="entry name" value="OROTATE PHOSPHORIBOSYLTRANSFERASE"/>
    <property type="match status" value="1"/>
</dbReference>
<organism evidence="7 8">
    <name type="scientific">Schistosoma bovis</name>
    <name type="common">Blood fluke</name>
    <dbReference type="NCBI Taxonomy" id="6184"/>
    <lineage>
        <taxon>Eukaryota</taxon>
        <taxon>Metazoa</taxon>
        <taxon>Spiralia</taxon>
        <taxon>Lophotrochozoa</taxon>
        <taxon>Platyhelminthes</taxon>
        <taxon>Trematoda</taxon>
        <taxon>Digenea</taxon>
        <taxon>Strigeidida</taxon>
        <taxon>Schistosomatoidea</taxon>
        <taxon>Schistosomatidae</taxon>
        <taxon>Schistosoma</taxon>
    </lineage>
</organism>
<keyword evidence="5" id="KW-0456">Lyase</keyword>
<dbReference type="GO" id="GO:0044205">
    <property type="term" value="P:'de novo' UMP biosynthetic process"/>
    <property type="evidence" value="ECO:0007669"/>
    <property type="project" value="UniProtKB-UniPathway"/>
</dbReference>
<dbReference type="InterPro" id="IPR029057">
    <property type="entry name" value="PRTase-like"/>
</dbReference>
<dbReference type="SUPFAM" id="SSF53271">
    <property type="entry name" value="PRTase-like"/>
    <property type="match status" value="1"/>
</dbReference>
<evidence type="ECO:0000313" key="8">
    <source>
        <dbReference type="Proteomes" id="UP000290809"/>
    </source>
</evidence>
<dbReference type="InterPro" id="IPR013785">
    <property type="entry name" value="Aldolase_TIM"/>
</dbReference>
<feature type="non-terminal residue" evidence="7">
    <location>
        <position position="1"/>
    </location>
</feature>
<dbReference type="InterPro" id="IPR011060">
    <property type="entry name" value="RibuloseP-bd_barrel"/>
</dbReference>
<dbReference type="EC" id="4.1.1.23" evidence="2"/>
<reference evidence="7 8" key="1">
    <citation type="journal article" date="2019" name="PLoS Pathog.">
        <title>Genome sequence of the bovine parasite Schistosoma bovis Tanzania.</title>
        <authorList>
            <person name="Oey H."/>
            <person name="Zakrzewski M."/>
            <person name="Gobert G."/>
            <person name="Gravermann K."/>
            <person name="Stoye J."/>
            <person name="Jones M."/>
            <person name="Mcmanus D."/>
            <person name="Krause L."/>
        </authorList>
    </citation>
    <scope>NUCLEOTIDE SEQUENCE [LARGE SCALE GENOMIC DNA]</scope>
    <source>
        <strain evidence="7 8">TAN1997</strain>
    </source>
</reference>
<name>A0A430Q3Y4_SCHBO</name>
<dbReference type="InterPro" id="IPR018089">
    <property type="entry name" value="OMPdecase_AS"/>
</dbReference>
<comment type="pathway">
    <text evidence="1">Pyrimidine metabolism; UMP biosynthesis via de novo pathway; UMP from orotate: step 2/2.</text>
</comment>
<evidence type="ECO:0000256" key="2">
    <source>
        <dbReference type="ARBA" id="ARBA00012321"/>
    </source>
</evidence>
<dbReference type="STRING" id="6184.A0A430Q3Y4"/>
<keyword evidence="4" id="KW-0665">Pyrimidine biosynthesis</keyword>
<dbReference type="Gene3D" id="3.40.50.2020">
    <property type="match status" value="1"/>
</dbReference>
<dbReference type="PANTHER" id="PTHR19278:SF9">
    <property type="entry name" value="URIDINE 5'-MONOPHOSPHATE SYNTHASE"/>
    <property type="match status" value="1"/>
</dbReference>
<dbReference type="EMBL" id="QMKO01002859">
    <property type="protein sequence ID" value="RTG82376.1"/>
    <property type="molecule type" value="Genomic_DNA"/>
</dbReference>
<evidence type="ECO:0000256" key="4">
    <source>
        <dbReference type="ARBA" id="ARBA00022975"/>
    </source>
</evidence>
<dbReference type="GO" id="GO:0004588">
    <property type="term" value="F:orotate phosphoribosyltransferase activity"/>
    <property type="evidence" value="ECO:0007669"/>
    <property type="project" value="TreeGrafter"/>
</dbReference>
<comment type="caution">
    <text evidence="7">The sequence shown here is derived from an EMBL/GenBank/DDBJ whole genome shotgun (WGS) entry which is preliminary data.</text>
</comment>
<protein>
    <recommendedName>
        <fullName evidence="2">orotidine-5'-phosphate decarboxylase</fullName>
        <ecNumber evidence="2">4.1.1.23</ecNumber>
    </recommendedName>
</protein>
<dbReference type="GO" id="GO:0004590">
    <property type="term" value="F:orotidine-5'-phosphate decarboxylase activity"/>
    <property type="evidence" value="ECO:0007669"/>
    <property type="project" value="UniProtKB-EC"/>
</dbReference>
<dbReference type="Proteomes" id="UP000290809">
    <property type="component" value="Unassembled WGS sequence"/>
</dbReference>
<dbReference type="AlphaFoldDB" id="A0A430Q3Y4"/>
<keyword evidence="8" id="KW-1185">Reference proteome</keyword>
<keyword evidence="3" id="KW-0210">Decarboxylase</keyword>
<dbReference type="GO" id="GO:0006207">
    <property type="term" value="P:'de novo' pyrimidine nucleobase biosynthetic process"/>
    <property type="evidence" value="ECO:0007669"/>
    <property type="project" value="InterPro"/>
</dbReference>
<evidence type="ECO:0000256" key="5">
    <source>
        <dbReference type="ARBA" id="ARBA00023239"/>
    </source>
</evidence>
<evidence type="ECO:0000259" key="6">
    <source>
        <dbReference type="SMART" id="SM00934"/>
    </source>
</evidence>
<feature type="domain" description="Orotidine 5'-phosphate decarboxylase" evidence="6">
    <location>
        <begin position="129"/>
        <end position="286"/>
    </location>
</feature>
<accession>A0A430Q3Y4</accession>